<organism evidence="9 10">
    <name type="scientific">Labedaea rhizosphaerae</name>
    <dbReference type="NCBI Taxonomy" id="598644"/>
    <lineage>
        <taxon>Bacteria</taxon>
        <taxon>Bacillati</taxon>
        <taxon>Actinomycetota</taxon>
        <taxon>Actinomycetes</taxon>
        <taxon>Pseudonocardiales</taxon>
        <taxon>Pseudonocardiaceae</taxon>
        <taxon>Labedaea</taxon>
    </lineage>
</organism>
<dbReference type="InterPro" id="IPR007627">
    <property type="entry name" value="RNA_pol_sigma70_r2"/>
</dbReference>
<dbReference type="GO" id="GO:0016987">
    <property type="term" value="F:sigma factor activity"/>
    <property type="evidence" value="ECO:0007669"/>
    <property type="project" value="UniProtKB-KW"/>
</dbReference>
<feature type="domain" description="RNA polymerase sigma-70 region 4" evidence="8">
    <location>
        <begin position="126"/>
        <end position="163"/>
    </location>
</feature>
<sequence>MVYHDEPVRPLLQRAAKGMDSAWREIVQRYAPLVFAVCHRYGIGGADAQDVAGSVWLGLVAHLDRIREPEALPGWIATTAKNECLAQLRHRARQIPTDADQLDVSVAADFDATLIAAERDDVARAAFARLPERDQDLLSMLFADPPVSYKEISSTLGIPVGAIGPTRARCLTRARRTPAVAALAGAERRTARRTPKEPLATSHDLKREVEAA</sequence>
<dbReference type="InterPro" id="IPR013324">
    <property type="entry name" value="RNA_pol_sigma_r3/r4-like"/>
</dbReference>
<feature type="domain" description="RNA polymerase sigma-70 region 2" evidence="7">
    <location>
        <begin position="26"/>
        <end position="93"/>
    </location>
</feature>
<evidence type="ECO:0000259" key="7">
    <source>
        <dbReference type="Pfam" id="PF04542"/>
    </source>
</evidence>
<keyword evidence="3" id="KW-0731">Sigma factor</keyword>
<evidence type="ECO:0000256" key="6">
    <source>
        <dbReference type="SAM" id="MobiDB-lite"/>
    </source>
</evidence>
<dbReference type="EMBL" id="SNXZ01000011">
    <property type="protein sequence ID" value="TDP89914.1"/>
    <property type="molecule type" value="Genomic_DNA"/>
</dbReference>
<dbReference type="GO" id="GO:0003677">
    <property type="term" value="F:DNA binding"/>
    <property type="evidence" value="ECO:0007669"/>
    <property type="project" value="UniProtKB-KW"/>
</dbReference>
<evidence type="ECO:0000256" key="2">
    <source>
        <dbReference type="ARBA" id="ARBA00023015"/>
    </source>
</evidence>
<dbReference type="OrthoDB" id="265863at2"/>
<dbReference type="PANTHER" id="PTHR43133">
    <property type="entry name" value="RNA POLYMERASE ECF-TYPE SIGMA FACTO"/>
    <property type="match status" value="1"/>
</dbReference>
<keyword evidence="4" id="KW-0238">DNA-binding</keyword>
<dbReference type="SUPFAM" id="SSF88659">
    <property type="entry name" value="Sigma3 and sigma4 domains of RNA polymerase sigma factors"/>
    <property type="match status" value="1"/>
</dbReference>
<evidence type="ECO:0000259" key="8">
    <source>
        <dbReference type="Pfam" id="PF04545"/>
    </source>
</evidence>
<evidence type="ECO:0000256" key="5">
    <source>
        <dbReference type="ARBA" id="ARBA00023163"/>
    </source>
</evidence>
<comment type="similarity">
    <text evidence="1">Belongs to the sigma-70 factor family. ECF subfamily.</text>
</comment>
<dbReference type="PANTHER" id="PTHR43133:SF8">
    <property type="entry name" value="RNA POLYMERASE SIGMA FACTOR HI_1459-RELATED"/>
    <property type="match status" value="1"/>
</dbReference>
<evidence type="ECO:0000313" key="9">
    <source>
        <dbReference type="EMBL" id="TDP89914.1"/>
    </source>
</evidence>
<evidence type="ECO:0000256" key="4">
    <source>
        <dbReference type="ARBA" id="ARBA00023125"/>
    </source>
</evidence>
<evidence type="ECO:0000313" key="10">
    <source>
        <dbReference type="Proteomes" id="UP000295444"/>
    </source>
</evidence>
<comment type="caution">
    <text evidence="9">The sequence shown here is derived from an EMBL/GenBank/DDBJ whole genome shotgun (WGS) entry which is preliminary data.</text>
</comment>
<proteinExistence type="inferred from homology"/>
<dbReference type="Gene3D" id="1.10.10.10">
    <property type="entry name" value="Winged helix-like DNA-binding domain superfamily/Winged helix DNA-binding domain"/>
    <property type="match status" value="1"/>
</dbReference>
<dbReference type="InterPro" id="IPR007630">
    <property type="entry name" value="RNA_pol_sigma70_r4"/>
</dbReference>
<gene>
    <name evidence="9" type="ORF">EV186_11140</name>
</gene>
<dbReference type="InterPro" id="IPR014284">
    <property type="entry name" value="RNA_pol_sigma-70_dom"/>
</dbReference>
<dbReference type="Gene3D" id="1.10.1740.10">
    <property type="match status" value="1"/>
</dbReference>
<dbReference type="RefSeq" id="WP_133854191.1">
    <property type="nucleotide sequence ID" value="NZ_SNXZ01000011.1"/>
</dbReference>
<dbReference type="InterPro" id="IPR013325">
    <property type="entry name" value="RNA_pol_sigma_r2"/>
</dbReference>
<reference evidence="9 10" key="1">
    <citation type="submission" date="2019-03" db="EMBL/GenBank/DDBJ databases">
        <title>Genomic Encyclopedia of Type Strains, Phase IV (KMG-IV): sequencing the most valuable type-strain genomes for metagenomic binning, comparative biology and taxonomic classification.</title>
        <authorList>
            <person name="Goeker M."/>
        </authorList>
    </citation>
    <scope>NUCLEOTIDE SEQUENCE [LARGE SCALE GENOMIC DNA]</scope>
    <source>
        <strain evidence="9 10">DSM 45361</strain>
    </source>
</reference>
<dbReference type="NCBIfam" id="TIGR02937">
    <property type="entry name" value="sigma70-ECF"/>
    <property type="match status" value="1"/>
</dbReference>
<feature type="region of interest" description="Disordered" evidence="6">
    <location>
        <begin position="185"/>
        <end position="212"/>
    </location>
</feature>
<evidence type="ECO:0000256" key="3">
    <source>
        <dbReference type="ARBA" id="ARBA00023082"/>
    </source>
</evidence>
<dbReference type="Pfam" id="PF04545">
    <property type="entry name" value="Sigma70_r4"/>
    <property type="match status" value="1"/>
</dbReference>
<keyword evidence="2" id="KW-0805">Transcription regulation</keyword>
<keyword evidence="10" id="KW-1185">Reference proteome</keyword>
<accession>A0A4R6RT37</accession>
<dbReference type="InterPro" id="IPR039425">
    <property type="entry name" value="RNA_pol_sigma-70-like"/>
</dbReference>
<name>A0A4R6RT37_LABRH</name>
<keyword evidence="5" id="KW-0804">Transcription</keyword>
<dbReference type="InterPro" id="IPR036388">
    <property type="entry name" value="WH-like_DNA-bd_sf"/>
</dbReference>
<evidence type="ECO:0000256" key="1">
    <source>
        <dbReference type="ARBA" id="ARBA00010641"/>
    </source>
</evidence>
<dbReference type="GO" id="GO:0006352">
    <property type="term" value="P:DNA-templated transcription initiation"/>
    <property type="evidence" value="ECO:0007669"/>
    <property type="project" value="InterPro"/>
</dbReference>
<protein>
    <submittedName>
        <fullName evidence="9">RNA polymerase sigma factor (Sigma-70 family)</fullName>
    </submittedName>
</protein>
<feature type="compositionally biased region" description="Basic and acidic residues" evidence="6">
    <location>
        <begin position="203"/>
        <end position="212"/>
    </location>
</feature>
<dbReference type="Proteomes" id="UP000295444">
    <property type="component" value="Unassembled WGS sequence"/>
</dbReference>
<dbReference type="AlphaFoldDB" id="A0A4R6RT37"/>
<dbReference type="Pfam" id="PF04542">
    <property type="entry name" value="Sigma70_r2"/>
    <property type="match status" value="1"/>
</dbReference>
<dbReference type="SUPFAM" id="SSF88946">
    <property type="entry name" value="Sigma2 domain of RNA polymerase sigma factors"/>
    <property type="match status" value="1"/>
</dbReference>